<dbReference type="Proteomes" id="UP000235584">
    <property type="component" value="Chromosome"/>
</dbReference>
<protein>
    <submittedName>
        <fullName evidence="1">DUF481 domain-containing protein</fullName>
    </submittedName>
</protein>
<evidence type="ECO:0000313" key="1">
    <source>
        <dbReference type="EMBL" id="AUN99675.1"/>
    </source>
</evidence>
<proteinExistence type="predicted"/>
<organism evidence="1 2">
    <name type="scientific">Bacteriovorax stolpii</name>
    <name type="common">Bdellovibrio stolpii</name>
    <dbReference type="NCBI Taxonomy" id="960"/>
    <lineage>
        <taxon>Bacteria</taxon>
        <taxon>Pseudomonadati</taxon>
        <taxon>Bdellovibrionota</taxon>
        <taxon>Bacteriovoracia</taxon>
        <taxon>Bacteriovoracales</taxon>
        <taxon>Bacteriovoracaceae</taxon>
        <taxon>Bacteriovorax</taxon>
    </lineage>
</organism>
<sequence>MKCLVFLLSAMLMTSAFAADFTNESEAGIAVANGNTKSQTYNLKQENGLKFDANILKFKARFLNTYSNNDESARYILGSLRYERELNEKFSLFVEEGLESDKFAGYELRHNNDIGGKYNIYKVENFYWFVEAGYRYVNEKLNNGSHIYKNSLRAYTETEKKWTETVSTKYFLEYIPNLKESKDYQINTELSVSAALSTMFSIKTAFLLRYDHLPAPGTTTKTDTLLTTALVAKF</sequence>
<dbReference type="EMBL" id="CP025704">
    <property type="protein sequence ID" value="AUN99675.1"/>
    <property type="molecule type" value="Genomic_DNA"/>
</dbReference>
<dbReference type="Pfam" id="PF04338">
    <property type="entry name" value="DUF481"/>
    <property type="match status" value="1"/>
</dbReference>
<dbReference type="OrthoDB" id="9779752at2"/>
<reference evidence="1 2" key="1">
    <citation type="submission" date="2018-01" db="EMBL/GenBank/DDBJ databases">
        <title>Complete genome sequence of Bacteriovorax stolpii DSM12778.</title>
        <authorList>
            <person name="Tang B."/>
            <person name="Chang J."/>
        </authorList>
    </citation>
    <scope>NUCLEOTIDE SEQUENCE [LARGE SCALE GENOMIC DNA]</scope>
    <source>
        <strain evidence="1 2">DSM 12778</strain>
    </source>
</reference>
<keyword evidence="2" id="KW-1185">Reference proteome</keyword>
<dbReference type="RefSeq" id="WP_102244966.1">
    <property type="nucleotide sequence ID" value="NZ_CP025704.1"/>
</dbReference>
<evidence type="ECO:0000313" key="2">
    <source>
        <dbReference type="Proteomes" id="UP000235584"/>
    </source>
</evidence>
<dbReference type="AlphaFoldDB" id="A0A2K9NX75"/>
<dbReference type="KEGG" id="bsto:C0V70_16485"/>
<gene>
    <name evidence="1" type="ORF">C0V70_16485</name>
</gene>
<name>A0A2K9NX75_BACTC</name>
<dbReference type="InterPro" id="IPR007433">
    <property type="entry name" value="DUF481"/>
</dbReference>
<accession>A0A2K9NX75</accession>